<dbReference type="InterPro" id="IPR009799">
    <property type="entry name" value="EthD_dom"/>
</dbReference>
<evidence type="ECO:0000313" key="3">
    <source>
        <dbReference type="EMBL" id="KAJ5733975.1"/>
    </source>
</evidence>
<comment type="similarity">
    <text evidence="1">Belongs to the tpcK family.</text>
</comment>
<comment type="caution">
    <text evidence="3">The sequence shown here is derived from an EMBL/GenBank/DDBJ whole genome shotgun (WGS) entry which is preliminary data.</text>
</comment>
<dbReference type="SUPFAM" id="SSF54909">
    <property type="entry name" value="Dimeric alpha+beta barrel"/>
    <property type="match status" value="1"/>
</dbReference>
<accession>A0AAD6MZA7</accession>
<dbReference type="InterPro" id="IPR011008">
    <property type="entry name" value="Dimeric_a/b-barrel"/>
</dbReference>
<feature type="domain" description="EthD" evidence="2">
    <location>
        <begin position="12"/>
        <end position="122"/>
    </location>
</feature>
<gene>
    <name evidence="3" type="ORF">N7493_002761</name>
</gene>
<dbReference type="Proteomes" id="UP001215712">
    <property type="component" value="Unassembled WGS sequence"/>
</dbReference>
<protein>
    <recommendedName>
        <fullName evidence="2">EthD domain-containing protein</fullName>
    </recommendedName>
</protein>
<evidence type="ECO:0000256" key="1">
    <source>
        <dbReference type="ARBA" id="ARBA00005986"/>
    </source>
</evidence>
<reference evidence="3" key="2">
    <citation type="submission" date="2023-01" db="EMBL/GenBank/DDBJ databases">
        <authorList>
            <person name="Petersen C."/>
        </authorList>
    </citation>
    <scope>NUCLEOTIDE SEQUENCE</scope>
    <source>
        <strain evidence="3">IBT 17514</strain>
    </source>
</reference>
<dbReference type="GO" id="GO:0016491">
    <property type="term" value="F:oxidoreductase activity"/>
    <property type="evidence" value="ECO:0007669"/>
    <property type="project" value="InterPro"/>
</dbReference>
<name>A0AAD6MZA7_9EURO</name>
<reference evidence="3" key="1">
    <citation type="journal article" date="2023" name="IMA Fungus">
        <title>Comparative genomic study of the Penicillium genus elucidates a diverse pangenome and 15 lateral gene transfer events.</title>
        <authorList>
            <person name="Petersen C."/>
            <person name="Sorensen T."/>
            <person name="Nielsen M.R."/>
            <person name="Sondergaard T.E."/>
            <person name="Sorensen J.L."/>
            <person name="Fitzpatrick D.A."/>
            <person name="Frisvad J.C."/>
            <person name="Nielsen K.L."/>
        </authorList>
    </citation>
    <scope>NUCLEOTIDE SEQUENCE</scope>
    <source>
        <strain evidence="3">IBT 17514</strain>
    </source>
</reference>
<evidence type="ECO:0000259" key="2">
    <source>
        <dbReference type="Pfam" id="PF07110"/>
    </source>
</evidence>
<dbReference type="Gene3D" id="3.30.70.100">
    <property type="match status" value="1"/>
</dbReference>
<proteinExistence type="inferred from homology"/>
<keyword evidence="4" id="KW-1185">Reference proteome</keyword>
<dbReference type="Pfam" id="PF07110">
    <property type="entry name" value="EthD"/>
    <property type="match status" value="1"/>
</dbReference>
<dbReference type="EMBL" id="JAQJAN010000003">
    <property type="protein sequence ID" value="KAJ5733975.1"/>
    <property type="molecule type" value="Genomic_DNA"/>
</dbReference>
<evidence type="ECO:0000313" key="4">
    <source>
        <dbReference type="Proteomes" id="UP001215712"/>
    </source>
</evidence>
<organism evidence="3 4">
    <name type="scientific">Penicillium malachiteum</name>
    <dbReference type="NCBI Taxonomy" id="1324776"/>
    <lineage>
        <taxon>Eukaryota</taxon>
        <taxon>Fungi</taxon>
        <taxon>Dikarya</taxon>
        <taxon>Ascomycota</taxon>
        <taxon>Pezizomycotina</taxon>
        <taxon>Eurotiomycetes</taxon>
        <taxon>Eurotiomycetidae</taxon>
        <taxon>Eurotiales</taxon>
        <taxon>Aspergillaceae</taxon>
        <taxon>Penicillium</taxon>
    </lineage>
</organism>
<dbReference type="AlphaFoldDB" id="A0AAD6MZA7"/>
<sequence>MSVKAIMYAYCKSGLSFEEFKKHYEDHAELVKRLSGQDFPLSHKRIYVARSTVEVAPEGATERNLLTPATVLVGKQSDFDFDAYAELTFTDQAALQAFSAKIYAPAAAAEIAADEDKFLDKSKLGIALLGDVIETNK</sequence>